<keyword evidence="3" id="KW-1185">Reference proteome</keyword>
<sequence length="148" mass="17042">MCIRRKKSVGSTNEKIRTKSTKSAAGSTPTSQTPKQQGAHAEKQREKPKEKEDKKEVDMGENILAKPVDNAPMKEEKQKEPLHIEVPPPRILKAKRTMKEVRSARDPEYRTLELDMSEWESGKIMKRSEVNLEDLKKEPKTLQPTQMY</sequence>
<feature type="compositionally biased region" description="Polar residues" evidence="1">
    <location>
        <begin position="21"/>
        <end position="36"/>
    </location>
</feature>
<feature type="region of interest" description="Disordered" evidence="1">
    <location>
        <begin position="1"/>
        <end position="89"/>
    </location>
</feature>
<feature type="compositionally biased region" description="Basic and acidic residues" evidence="1">
    <location>
        <begin position="40"/>
        <end position="58"/>
    </location>
</feature>
<organism evidence="2 3">
    <name type="scientific">Necator americanus</name>
    <name type="common">Human hookworm</name>
    <dbReference type="NCBI Taxonomy" id="51031"/>
    <lineage>
        <taxon>Eukaryota</taxon>
        <taxon>Metazoa</taxon>
        <taxon>Ecdysozoa</taxon>
        <taxon>Nematoda</taxon>
        <taxon>Chromadorea</taxon>
        <taxon>Rhabditida</taxon>
        <taxon>Rhabditina</taxon>
        <taxon>Rhabditomorpha</taxon>
        <taxon>Strongyloidea</taxon>
        <taxon>Ancylostomatidae</taxon>
        <taxon>Bunostominae</taxon>
        <taxon>Necator</taxon>
    </lineage>
</organism>
<dbReference type="Proteomes" id="UP001303046">
    <property type="component" value="Unassembled WGS sequence"/>
</dbReference>
<gene>
    <name evidence="2" type="primary">Necator_chrV.g20347</name>
    <name evidence="2" type="ORF">RB195_015555</name>
</gene>
<accession>A0ABR1E541</accession>
<dbReference type="EMBL" id="JAVFWL010000005">
    <property type="protein sequence ID" value="KAK6757802.1"/>
    <property type="molecule type" value="Genomic_DNA"/>
</dbReference>
<evidence type="ECO:0000313" key="2">
    <source>
        <dbReference type="EMBL" id="KAK6757802.1"/>
    </source>
</evidence>
<name>A0ABR1E541_NECAM</name>
<evidence type="ECO:0000313" key="3">
    <source>
        <dbReference type="Proteomes" id="UP001303046"/>
    </source>
</evidence>
<comment type="caution">
    <text evidence="2">The sequence shown here is derived from an EMBL/GenBank/DDBJ whole genome shotgun (WGS) entry which is preliminary data.</text>
</comment>
<proteinExistence type="predicted"/>
<evidence type="ECO:0000256" key="1">
    <source>
        <dbReference type="SAM" id="MobiDB-lite"/>
    </source>
</evidence>
<feature type="compositionally biased region" description="Basic and acidic residues" evidence="1">
    <location>
        <begin position="72"/>
        <end position="83"/>
    </location>
</feature>
<reference evidence="2 3" key="1">
    <citation type="submission" date="2023-08" db="EMBL/GenBank/DDBJ databases">
        <title>A Necator americanus chromosomal reference genome.</title>
        <authorList>
            <person name="Ilik V."/>
            <person name="Petrzelkova K.J."/>
            <person name="Pardy F."/>
            <person name="Fuh T."/>
            <person name="Niatou-Singa F.S."/>
            <person name="Gouil Q."/>
            <person name="Baker L."/>
            <person name="Ritchie M.E."/>
            <person name="Jex A.R."/>
            <person name="Gazzola D."/>
            <person name="Li H."/>
            <person name="Toshio Fujiwara R."/>
            <person name="Zhan B."/>
            <person name="Aroian R.V."/>
            <person name="Pafco B."/>
            <person name="Schwarz E.M."/>
        </authorList>
    </citation>
    <scope>NUCLEOTIDE SEQUENCE [LARGE SCALE GENOMIC DNA]</scope>
    <source>
        <strain evidence="2 3">Aroian</strain>
        <tissue evidence="2">Whole animal</tissue>
    </source>
</reference>
<protein>
    <submittedName>
        <fullName evidence="2">Uncharacterized protein</fullName>
    </submittedName>
</protein>